<dbReference type="WBParaSite" id="PS1159_v2.g19577.t1">
    <property type="protein sequence ID" value="PS1159_v2.g19577.t1"/>
    <property type="gene ID" value="PS1159_v2.g19577"/>
</dbReference>
<name>A0AC35FPW0_9BILA</name>
<dbReference type="Proteomes" id="UP000887580">
    <property type="component" value="Unplaced"/>
</dbReference>
<reference evidence="2" key="1">
    <citation type="submission" date="2022-11" db="UniProtKB">
        <authorList>
            <consortium name="WormBaseParasite"/>
        </authorList>
    </citation>
    <scope>IDENTIFICATION</scope>
</reference>
<accession>A0AC35FPW0</accession>
<protein>
    <submittedName>
        <fullName evidence="2">G-protein coupled receptors family 1 profile domain-containing protein</fullName>
    </submittedName>
</protein>
<proteinExistence type="predicted"/>
<sequence>MCRLMPLSNSCAVFVTSWSLTAIAADKFLHITDPTKLPVSIKRALLITCLIWIICSVINIPYLLSYELVSGSYYVPANSTPFCGLYCDETNWQGENNRRIYGLSVMILQFIIPMAGISYCYWKILDKVHRDMIIQNVQFCQSLTTSQRHDAINRKKRVNYILIGMVLAFIGCWLPLTAVNLVKDFKVEPEFMRAQPYFWPLIAHVIAMSTVVWNPLLFFWLTRKQKRSKLGGILHTSEVITSLASRINSLRSTSNGSTNEAKMKKRQQRLESEKKKINAINGTNNGGGGGFACQNRSSTFSGRQSSRSVGVVNSSSTPRSSIQSNGTSITRPLVVSTSPEHPSPPHHPIIQKTCSLKNDYYNMI</sequence>
<organism evidence="1 2">
    <name type="scientific">Panagrolaimus sp. PS1159</name>
    <dbReference type="NCBI Taxonomy" id="55785"/>
    <lineage>
        <taxon>Eukaryota</taxon>
        <taxon>Metazoa</taxon>
        <taxon>Ecdysozoa</taxon>
        <taxon>Nematoda</taxon>
        <taxon>Chromadorea</taxon>
        <taxon>Rhabditida</taxon>
        <taxon>Tylenchina</taxon>
        <taxon>Panagrolaimomorpha</taxon>
        <taxon>Panagrolaimoidea</taxon>
        <taxon>Panagrolaimidae</taxon>
        <taxon>Panagrolaimus</taxon>
    </lineage>
</organism>
<evidence type="ECO:0000313" key="2">
    <source>
        <dbReference type="WBParaSite" id="PS1159_v2.g19577.t1"/>
    </source>
</evidence>
<evidence type="ECO:0000313" key="1">
    <source>
        <dbReference type="Proteomes" id="UP000887580"/>
    </source>
</evidence>